<accession>A0A067MA95</accession>
<sequence>GTTQAGVSFACLYKGGPQTVHRVVQWPSQENHSGDSKIPSIVWYDKRGQV</sequence>
<dbReference type="InParanoid" id="A0A067MA95"/>
<dbReference type="AlphaFoldDB" id="A0A067MA95"/>
<reference evidence="2" key="1">
    <citation type="journal article" date="2014" name="Proc. Natl. Acad. Sci. U.S.A.">
        <title>Extensive sampling of basidiomycete genomes demonstrates inadequacy of the white-rot/brown-rot paradigm for wood decay fungi.</title>
        <authorList>
            <person name="Riley R."/>
            <person name="Salamov A.A."/>
            <person name="Brown D.W."/>
            <person name="Nagy L.G."/>
            <person name="Floudas D."/>
            <person name="Held B.W."/>
            <person name="Levasseur A."/>
            <person name="Lombard V."/>
            <person name="Morin E."/>
            <person name="Otillar R."/>
            <person name="Lindquist E.A."/>
            <person name="Sun H."/>
            <person name="LaButti K.M."/>
            <person name="Schmutz J."/>
            <person name="Jabbour D."/>
            <person name="Luo H."/>
            <person name="Baker S.E."/>
            <person name="Pisabarro A.G."/>
            <person name="Walton J.D."/>
            <person name="Blanchette R.A."/>
            <person name="Henrissat B."/>
            <person name="Martin F."/>
            <person name="Cullen D."/>
            <person name="Hibbett D.S."/>
            <person name="Grigoriev I.V."/>
        </authorList>
    </citation>
    <scope>NUCLEOTIDE SEQUENCE [LARGE SCALE GENOMIC DNA]</scope>
    <source>
        <strain evidence="2">FD-172 SS1</strain>
    </source>
</reference>
<dbReference type="Proteomes" id="UP000027195">
    <property type="component" value="Unassembled WGS sequence"/>
</dbReference>
<dbReference type="EMBL" id="KL198050">
    <property type="protein sequence ID" value="KDQ12479.1"/>
    <property type="molecule type" value="Genomic_DNA"/>
</dbReference>
<dbReference type="HOGENOM" id="CLU_3129671_0_0_1"/>
<organism evidence="1 2">
    <name type="scientific">Botryobasidium botryosum (strain FD-172 SS1)</name>
    <dbReference type="NCBI Taxonomy" id="930990"/>
    <lineage>
        <taxon>Eukaryota</taxon>
        <taxon>Fungi</taxon>
        <taxon>Dikarya</taxon>
        <taxon>Basidiomycota</taxon>
        <taxon>Agaricomycotina</taxon>
        <taxon>Agaricomycetes</taxon>
        <taxon>Cantharellales</taxon>
        <taxon>Botryobasidiaceae</taxon>
        <taxon>Botryobasidium</taxon>
    </lineage>
</organism>
<gene>
    <name evidence="1" type="ORF">BOTBODRAFT_134633</name>
</gene>
<evidence type="ECO:0000313" key="2">
    <source>
        <dbReference type="Proteomes" id="UP000027195"/>
    </source>
</evidence>
<feature type="non-terminal residue" evidence="1">
    <location>
        <position position="1"/>
    </location>
</feature>
<keyword evidence="2" id="KW-1185">Reference proteome</keyword>
<proteinExistence type="predicted"/>
<protein>
    <submittedName>
        <fullName evidence="1">Uncharacterized protein</fullName>
    </submittedName>
</protein>
<name>A0A067MA95_BOTB1</name>
<dbReference type="OrthoDB" id="2963168at2759"/>
<evidence type="ECO:0000313" key="1">
    <source>
        <dbReference type="EMBL" id="KDQ12479.1"/>
    </source>
</evidence>